<keyword evidence="1" id="KW-0808">Transferase</keyword>
<evidence type="ECO:0000256" key="5">
    <source>
        <dbReference type="SAM" id="MobiDB-lite"/>
    </source>
</evidence>
<keyword evidence="4" id="KW-0804">Transcription</keyword>
<dbReference type="InterPro" id="IPR012074">
    <property type="entry name" value="GAF_ANTAR"/>
</dbReference>
<dbReference type="Pfam" id="PF13185">
    <property type="entry name" value="GAF_2"/>
    <property type="match status" value="1"/>
</dbReference>
<dbReference type="InterPro" id="IPR005561">
    <property type="entry name" value="ANTAR"/>
</dbReference>
<comment type="caution">
    <text evidence="7">The sequence shown here is derived from an EMBL/GenBank/DDBJ whole genome shotgun (WGS) entry which is preliminary data.</text>
</comment>
<evidence type="ECO:0000256" key="1">
    <source>
        <dbReference type="ARBA" id="ARBA00022679"/>
    </source>
</evidence>
<name>A0ABT0YF30_9ACTN</name>
<dbReference type="Pfam" id="PF03861">
    <property type="entry name" value="ANTAR"/>
    <property type="match status" value="1"/>
</dbReference>
<dbReference type="InterPro" id="IPR011006">
    <property type="entry name" value="CheY-like_superfamily"/>
</dbReference>
<dbReference type="InterPro" id="IPR003018">
    <property type="entry name" value="GAF"/>
</dbReference>
<dbReference type="PIRSF" id="PIRSF036625">
    <property type="entry name" value="GAF_ANTAR"/>
    <property type="match status" value="1"/>
</dbReference>
<evidence type="ECO:0000256" key="2">
    <source>
        <dbReference type="ARBA" id="ARBA00022777"/>
    </source>
</evidence>
<accession>A0ABT0YF30</accession>
<dbReference type="SUPFAM" id="SSF55781">
    <property type="entry name" value="GAF domain-like"/>
    <property type="match status" value="1"/>
</dbReference>
<dbReference type="Proteomes" id="UP001523216">
    <property type="component" value="Unassembled WGS sequence"/>
</dbReference>
<keyword evidence="3" id="KW-0805">Transcription regulation</keyword>
<keyword evidence="8" id="KW-1185">Reference proteome</keyword>
<gene>
    <name evidence="7" type="ORF">LXN57_43135</name>
</gene>
<dbReference type="InterPro" id="IPR036388">
    <property type="entry name" value="WH-like_DNA-bd_sf"/>
</dbReference>
<evidence type="ECO:0000256" key="3">
    <source>
        <dbReference type="ARBA" id="ARBA00023015"/>
    </source>
</evidence>
<dbReference type="InterPro" id="IPR029016">
    <property type="entry name" value="GAF-like_dom_sf"/>
</dbReference>
<evidence type="ECO:0000313" key="7">
    <source>
        <dbReference type="EMBL" id="MCM4084350.1"/>
    </source>
</evidence>
<evidence type="ECO:0000256" key="4">
    <source>
        <dbReference type="ARBA" id="ARBA00023163"/>
    </source>
</evidence>
<dbReference type="RefSeq" id="WP_251804103.1">
    <property type="nucleotide sequence ID" value="NZ_JAMQOL010000076.1"/>
</dbReference>
<dbReference type="SUPFAM" id="SSF52172">
    <property type="entry name" value="CheY-like"/>
    <property type="match status" value="1"/>
</dbReference>
<dbReference type="EMBL" id="JAMQOL010000076">
    <property type="protein sequence ID" value="MCM4084350.1"/>
    <property type="molecule type" value="Genomic_DNA"/>
</dbReference>
<proteinExistence type="predicted"/>
<dbReference type="Gene3D" id="3.30.450.40">
    <property type="match status" value="1"/>
</dbReference>
<feature type="region of interest" description="Disordered" evidence="5">
    <location>
        <begin position="226"/>
        <end position="265"/>
    </location>
</feature>
<feature type="domain" description="ANTAR" evidence="6">
    <location>
        <begin position="165"/>
        <end position="226"/>
    </location>
</feature>
<evidence type="ECO:0000313" key="8">
    <source>
        <dbReference type="Proteomes" id="UP001523216"/>
    </source>
</evidence>
<dbReference type="Gene3D" id="1.10.10.10">
    <property type="entry name" value="Winged helix-like DNA-binding domain superfamily/Winged helix DNA-binding domain"/>
    <property type="match status" value="1"/>
</dbReference>
<sequence>MVTEGLATVLVEIADTLGEDFDTSAFLFTLTQRSVQLMDIGAAGGLLADDHGVLRLSAASSPGALLLQQLQLRTGSGPGVDCYRTGRSVSADNLPADDRWPEFAAGATDAGFAAVHVVAMRHHLQTVGALSFLTGRPGPLDPDSLDIGRTLSEIATIGLLQHDSIRTHELQAAQLQTALDSRILIEQAKGILSERLGLTMNDAFGLLRSHARSHNRRLRDVARGVVDSTERLGPPAADRLTSSQAGIPPTHRVPPSDATLPARHD</sequence>
<reference evidence="7 8" key="1">
    <citation type="submission" date="2022-06" db="EMBL/GenBank/DDBJ databases">
        <title>Actinoplanes abujensis sp. nov., isolated from Nigerian arid soil.</title>
        <authorList>
            <person name="Ding P."/>
        </authorList>
    </citation>
    <scope>NUCLEOTIDE SEQUENCE [LARGE SCALE GENOMIC DNA]</scope>
    <source>
        <strain evidence="8">TRM88002</strain>
    </source>
</reference>
<organism evidence="7 8">
    <name type="scientific">Paractinoplanes hotanensis</name>
    <dbReference type="NCBI Taxonomy" id="2906497"/>
    <lineage>
        <taxon>Bacteria</taxon>
        <taxon>Bacillati</taxon>
        <taxon>Actinomycetota</taxon>
        <taxon>Actinomycetes</taxon>
        <taxon>Micromonosporales</taxon>
        <taxon>Micromonosporaceae</taxon>
        <taxon>Paractinoplanes</taxon>
    </lineage>
</organism>
<evidence type="ECO:0000259" key="6">
    <source>
        <dbReference type="PROSITE" id="PS50921"/>
    </source>
</evidence>
<protein>
    <submittedName>
        <fullName evidence="7">GAF and ANTAR domain-containing protein</fullName>
    </submittedName>
</protein>
<dbReference type="PROSITE" id="PS50921">
    <property type="entry name" value="ANTAR"/>
    <property type="match status" value="1"/>
</dbReference>
<keyword evidence="2" id="KW-0418">Kinase</keyword>
<dbReference type="SMART" id="SM01012">
    <property type="entry name" value="ANTAR"/>
    <property type="match status" value="1"/>
</dbReference>